<dbReference type="EMBL" id="VSSQ01091237">
    <property type="protein sequence ID" value="MPN36859.1"/>
    <property type="molecule type" value="Genomic_DNA"/>
</dbReference>
<organism evidence="1">
    <name type="scientific">bioreactor metagenome</name>
    <dbReference type="NCBI Taxonomy" id="1076179"/>
    <lineage>
        <taxon>unclassified sequences</taxon>
        <taxon>metagenomes</taxon>
        <taxon>ecological metagenomes</taxon>
    </lineage>
</organism>
<accession>A0A645HFB8</accession>
<dbReference type="AntiFam" id="ANF00081">
    <property type="entry name" value="Shadow ORF (opposite lysS)"/>
</dbReference>
<reference evidence="1" key="1">
    <citation type="submission" date="2019-08" db="EMBL/GenBank/DDBJ databases">
        <authorList>
            <person name="Kucharzyk K."/>
            <person name="Murdoch R.W."/>
            <person name="Higgins S."/>
            <person name="Loffler F."/>
        </authorList>
    </citation>
    <scope>NUCLEOTIDE SEQUENCE</scope>
</reference>
<comment type="caution">
    <text evidence="1">The sequence shown here is derived from an EMBL/GenBank/DDBJ whole genome shotgun (WGS) entry which is preliminary data.</text>
</comment>
<dbReference type="AlphaFoldDB" id="A0A645HFB8"/>
<proteinExistence type="predicted"/>
<sequence length="81" mass="9045">MVCGKGSGVGAARDGGQNRRIHFQIAVIIFQYIFDSVDDFGTHNKRIPDFRVYDKIDVSLPVSGILILQSMPFARQDLEGF</sequence>
<name>A0A645HFB8_9ZZZZ</name>
<protein>
    <submittedName>
        <fullName evidence="1">Uncharacterized protein</fullName>
    </submittedName>
</protein>
<evidence type="ECO:0000313" key="1">
    <source>
        <dbReference type="EMBL" id="MPN36859.1"/>
    </source>
</evidence>
<gene>
    <name evidence="1" type="ORF">SDC9_184371</name>
</gene>